<evidence type="ECO:0000313" key="1">
    <source>
        <dbReference type="EMBL" id="MEP1061502.1"/>
    </source>
</evidence>
<evidence type="ECO:0000313" key="2">
    <source>
        <dbReference type="Proteomes" id="UP001476950"/>
    </source>
</evidence>
<name>A0ABV0KQT9_9CYAN</name>
<comment type="caution">
    <text evidence="1">The sequence shown here is derived from an EMBL/GenBank/DDBJ whole genome shotgun (WGS) entry which is preliminary data.</text>
</comment>
<gene>
    <name evidence="1" type="ORF">NDI38_24030</name>
</gene>
<sequence>MKNFCERKEFPKKQSRGKDQLTEYWKPEIIRIWEEGNKNGQIKTIQAVLDDLDSEAFHNHEGKEVVSYSTAYRILKPLIQQKKLAEGARSSGQGDRCIVNTRDGKALQARWSNEVLQIDSTLIDLFTEYEDGKEVLGYRIVKGKEQEVPPLPGVLRLWLTLAAIQDEQL</sequence>
<protein>
    <recommendedName>
        <fullName evidence="3">Transposase</fullName>
    </recommendedName>
</protein>
<proteinExistence type="predicted"/>
<dbReference type="EMBL" id="JAMPLM010000035">
    <property type="protein sequence ID" value="MEP1061502.1"/>
    <property type="molecule type" value="Genomic_DNA"/>
</dbReference>
<dbReference type="RefSeq" id="WP_190446322.1">
    <property type="nucleotide sequence ID" value="NZ_JAMPLM010000035.1"/>
</dbReference>
<accession>A0ABV0KQT9</accession>
<dbReference type="Proteomes" id="UP001476950">
    <property type="component" value="Unassembled WGS sequence"/>
</dbReference>
<reference evidence="1 2" key="1">
    <citation type="submission" date="2022-04" db="EMBL/GenBank/DDBJ databases">
        <title>Positive selection, recombination, and allopatry shape intraspecific diversity of widespread and dominant cyanobacteria.</title>
        <authorList>
            <person name="Wei J."/>
            <person name="Shu W."/>
            <person name="Hu C."/>
        </authorList>
    </citation>
    <scope>NUCLEOTIDE SEQUENCE [LARGE SCALE GENOMIC DNA]</scope>
    <source>
        <strain evidence="1 2">AS-A4</strain>
    </source>
</reference>
<organism evidence="1 2">
    <name type="scientific">Stenomitos frigidus AS-A4</name>
    <dbReference type="NCBI Taxonomy" id="2933935"/>
    <lineage>
        <taxon>Bacteria</taxon>
        <taxon>Bacillati</taxon>
        <taxon>Cyanobacteriota</taxon>
        <taxon>Cyanophyceae</taxon>
        <taxon>Leptolyngbyales</taxon>
        <taxon>Leptolyngbyaceae</taxon>
        <taxon>Stenomitos</taxon>
    </lineage>
</organism>
<keyword evidence="2" id="KW-1185">Reference proteome</keyword>
<evidence type="ECO:0008006" key="3">
    <source>
        <dbReference type="Google" id="ProtNLM"/>
    </source>
</evidence>